<keyword evidence="7" id="KW-1185">Reference proteome</keyword>
<gene>
    <name evidence="6" type="ORF">B0H16DRAFT_1469916</name>
</gene>
<dbReference type="InterPro" id="IPR000504">
    <property type="entry name" value="RRM_dom"/>
</dbReference>
<evidence type="ECO:0000256" key="3">
    <source>
        <dbReference type="PROSITE-ProRule" id="PRU00176"/>
    </source>
</evidence>
<dbReference type="GO" id="GO:0003723">
    <property type="term" value="F:RNA binding"/>
    <property type="evidence" value="ECO:0007669"/>
    <property type="project" value="UniProtKB-UniRule"/>
</dbReference>
<sequence>MTLTVCVDMDINSPTAGPPHPFLVAPTLFVGNLPSHVLEKHIKVLFQAPYMTASVSFSPNTEKALAILHLRPILSLEPEAILNCFAAADFKPFDAPDASIAPRLIRPLPPGCTESDLFDMLRPYGPIYYVRIHPIAGGLVQFWVEAHARNAEIGLAKSQPKMIIGAYDPCSLFCSNISFGLDETVLRSHFVEFGNIRGYPHTHKSRGVGIITFSLASEASQAMEAMHGVEIEWRALSLTYRIIRRKDDATESHFRLQTIKPTEPTAEISDAKDNIDSSHCVHHQFVVIQIRAVEITSCRQIFTHCPNAVTSSERREQCHMNKTQGVLNGGKEKSAKQASSNLK</sequence>
<dbReference type="SUPFAM" id="SSF54928">
    <property type="entry name" value="RNA-binding domain, RBD"/>
    <property type="match status" value="2"/>
</dbReference>
<keyword evidence="2 3" id="KW-0694">RNA-binding</keyword>
<name>A0AAD7HWD5_9AGAR</name>
<evidence type="ECO:0000313" key="7">
    <source>
        <dbReference type="Proteomes" id="UP001215598"/>
    </source>
</evidence>
<comment type="caution">
    <text evidence="6">The sequence shown here is derived from an EMBL/GenBank/DDBJ whole genome shotgun (WGS) entry which is preliminary data.</text>
</comment>
<dbReference type="Gene3D" id="3.30.70.330">
    <property type="match status" value="1"/>
</dbReference>
<evidence type="ECO:0000259" key="5">
    <source>
        <dbReference type="PROSITE" id="PS50102"/>
    </source>
</evidence>
<proteinExistence type="predicted"/>
<keyword evidence="1" id="KW-0677">Repeat</keyword>
<evidence type="ECO:0000256" key="2">
    <source>
        <dbReference type="ARBA" id="ARBA00022884"/>
    </source>
</evidence>
<evidence type="ECO:0000313" key="6">
    <source>
        <dbReference type="EMBL" id="KAJ7729804.1"/>
    </source>
</evidence>
<dbReference type="EMBL" id="JARKIB010000163">
    <property type="protein sequence ID" value="KAJ7729804.1"/>
    <property type="molecule type" value="Genomic_DNA"/>
</dbReference>
<dbReference type="AlphaFoldDB" id="A0AAD7HWD5"/>
<evidence type="ECO:0000256" key="1">
    <source>
        <dbReference type="ARBA" id="ARBA00022737"/>
    </source>
</evidence>
<dbReference type="InterPro" id="IPR035979">
    <property type="entry name" value="RBD_domain_sf"/>
</dbReference>
<feature type="domain" description="RRM" evidence="5">
    <location>
        <begin position="170"/>
        <end position="240"/>
    </location>
</feature>
<dbReference type="PROSITE" id="PS50102">
    <property type="entry name" value="RRM"/>
    <property type="match status" value="1"/>
</dbReference>
<dbReference type="PANTHER" id="PTHR24012">
    <property type="entry name" value="RNA BINDING PROTEIN"/>
    <property type="match status" value="1"/>
</dbReference>
<dbReference type="SMART" id="SM00360">
    <property type="entry name" value="RRM"/>
    <property type="match status" value="1"/>
</dbReference>
<evidence type="ECO:0000256" key="4">
    <source>
        <dbReference type="SAM" id="MobiDB-lite"/>
    </source>
</evidence>
<dbReference type="Pfam" id="PF00076">
    <property type="entry name" value="RRM_1"/>
    <property type="match status" value="1"/>
</dbReference>
<organism evidence="6 7">
    <name type="scientific">Mycena metata</name>
    <dbReference type="NCBI Taxonomy" id="1033252"/>
    <lineage>
        <taxon>Eukaryota</taxon>
        <taxon>Fungi</taxon>
        <taxon>Dikarya</taxon>
        <taxon>Basidiomycota</taxon>
        <taxon>Agaricomycotina</taxon>
        <taxon>Agaricomycetes</taxon>
        <taxon>Agaricomycetidae</taxon>
        <taxon>Agaricales</taxon>
        <taxon>Marasmiineae</taxon>
        <taxon>Mycenaceae</taxon>
        <taxon>Mycena</taxon>
    </lineage>
</organism>
<feature type="region of interest" description="Disordered" evidence="4">
    <location>
        <begin position="312"/>
        <end position="343"/>
    </location>
</feature>
<reference evidence="6" key="1">
    <citation type="submission" date="2023-03" db="EMBL/GenBank/DDBJ databases">
        <title>Massive genome expansion in bonnet fungi (Mycena s.s.) driven by repeated elements and novel gene families across ecological guilds.</title>
        <authorList>
            <consortium name="Lawrence Berkeley National Laboratory"/>
            <person name="Harder C.B."/>
            <person name="Miyauchi S."/>
            <person name="Viragh M."/>
            <person name="Kuo A."/>
            <person name="Thoen E."/>
            <person name="Andreopoulos B."/>
            <person name="Lu D."/>
            <person name="Skrede I."/>
            <person name="Drula E."/>
            <person name="Henrissat B."/>
            <person name="Morin E."/>
            <person name="Kohler A."/>
            <person name="Barry K."/>
            <person name="LaButti K."/>
            <person name="Morin E."/>
            <person name="Salamov A."/>
            <person name="Lipzen A."/>
            <person name="Mereny Z."/>
            <person name="Hegedus B."/>
            <person name="Baldrian P."/>
            <person name="Stursova M."/>
            <person name="Weitz H."/>
            <person name="Taylor A."/>
            <person name="Grigoriev I.V."/>
            <person name="Nagy L.G."/>
            <person name="Martin F."/>
            <person name="Kauserud H."/>
        </authorList>
    </citation>
    <scope>NUCLEOTIDE SEQUENCE</scope>
    <source>
        <strain evidence="6">CBHHK182m</strain>
    </source>
</reference>
<dbReference type="Proteomes" id="UP001215598">
    <property type="component" value="Unassembled WGS sequence"/>
</dbReference>
<dbReference type="CDD" id="cd00590">
    <property type="entry name" value="RRM_SF"/>
    <property type="match status" value="2"/>
</dbReference>
<accession>A0AAD7HWD5</accession>
<protein>
    <recommendedName>
        <fullName evidence="5">RRM domain-containing protein</fullName>
    </recommendedName>
</protein>
<dbReference type="InterPro" id="IPR012677">
    <property type="entry name" value="Nucleotide-bd_a/b_plait_sf"/>
</dbReference>